<dbReference type="AlphaFoldDB" id="A0AA35CK57"/>
<keyword evidence="3" id="KW-0805">Transcription regulation</keyword>
<dbReference type="GO" id="GO:0043565">
    <property type="term" value="F:sequence-specific DNA binding"/>
    <property type="evidence" value="ECO:0007669"/>
    <property type="project" value="InterPro"/>
</dbReference>
<evidence type="ECO:0000256" key="1">
    <source>
        <dbReference type="ARBA" id="ARBA00022741"/>
    </source>
</evidence>
<dbReference type="GO" id="GO:0005524">
    <property type="term" value="F:ATP binding"/>
    <property type="evidence" value="ECO:0007669"/>
    <property type="project" value="UniProtKB-KW"/>
</dbReference>
<reference evidence="8" key="1">
    <citation type="submission" date="2022-03" db="EMBL/GenBank/DDBJ databases">
        <title>Complete genome sequence of Caldinitratiruptor microaerophilus.</title>
        <authorList>
            <person name="Mukaiyama R."/>
            <person name="Nishiyama T."/>
            <person name="Ueda K."/>
        </authorList>
    </citation>
    <scope>NUCLEOTIDE SEQUENCE</scope>
    <source>
        <strain evidence="8">JCM 16183</strain>
    </source>
</reference>
<dbReference type="InterPro" id="IPR025662">
    <property type="entry name" value="Sigma_54_int_dom_ATP-bd_1"/>
</dbReference>
<dbReference type="KEGG" id="cmic:caldi_09780"/>
<dbReference type="InterPro" id="IPR003593">
    <property type="entry name" value="AAA+_ATPase"/>
</dbReference>
<dbReference type="FunFam" id="3.40.50.300:FF:000006">
    <property type="entry name" value="DNA-binding transcriptional regulator NtrC"/>
    <property type="match status" value="1"/>
</dbReference>
<dbReference type="PRINTS" id="PR01590">
    <property type="entry name" value="HTHFIS"/>
</dbReference>
<dbReference type="InterPro" id="IPR009057">
    <property type="entry name" value="Homeodomain-like_sf"/>
</dbReference>
<dbReference type="PANTHER" id="PTHR32071">
    <property type="entry name" value="TRANSCRIPTIONAL REGULATORY PROTEIN"/>
    <property type="match status" value="1"/>
</dbReference>
<dbReference type="EMBL" id="AP025628">
    <property type="protein sequence ID" value="BDG59888.1"/>
    <property type="molecule type" value="Genomic_DNA"/>
</dbReference>
<dbReference type="PROSITE" id="PS00688">
    <property type="entry name" value="SIGMA54_INTERACT_3"/>
    <property type="match status" value="1"/>
</dbReference>
<dbReference type="InterPro" id="IPR058031">
    <property type="entry name" value="AAA_lid_NorR"/>
</dbReference>
<evidence type="ECO:0000313" key="9">
    <source>
        <dbReference type="Proteomes" id="UP001163687"/>
    </source>
</evidence>
<dbReference type="SUPFAM" id="SSF46689">
    <property type="entry name" value="Homeodomain-like"/>
    <property type="match status" value="1"/>
</dbReference>
<evidence type="ECO:0000259" key="7">
    <source>
        <dbReference type="PROSITE" id="PS50045"/>
    </source>
</evidence>
<dbReference type="RefSeq" id="WP_264843972.1">
    <property type="nucleotide sequence ID" value="NZ_AP025628.1"/>
</dbReference>
<dbReference type="Pfam" id="PF00158">
    <property type="entry name" value="Sigma54_activat"/>
    <property type="match status" value="1"/>
</dbReference>
<accession>A0AA35CK57</accession>
<protein>
    <recommendedName>
        <fullName evidence="7">Sigma-54 factor interaction domain-containing protein</fullName>
    </recommendedName>
</protein>
<dbReference type="InterPro" id="IPR025943">
    <property type="entry name" value="Sigma_54_int_dom_ATP-bd_2"/>
</dbReference>
<organism evidence="8 9">
    <name type="scientific">Caldinitratiruptor microaerophilus</name>
    <dbReference type="NCBI Taxonomy" id="671077"/>
    <lineage>
        <taxon>Bacteria</taxon>
        <taxon>Bacillati</taxon>
        <taxon>Bacillota</taxon>
        <taxon>Clostridia</taxon>
        <taxon>Eubacteriales</taxon>
        <taxon>Symbiobacteriaceae</taxon>
        <taxon>Caldinitratiruptor</taxon>
    </lineage>
</organism>
<dbReference type="PROSITE" id="PS00676">
    <property type="entry name" value="SIGMA54_INTERACT_2"/>
    <property type="match status" value="1"/>
</dbReference>
<evidence type="ECO:0000256" key="6">
    <source>
        <dbReference type="SAM" id="MobiDB-lite"/>
    </source>
</evidence>
<dbReference type="InterPro" id="IPR027417">
    <property type="entry name" value="P-loop_NTPase"/>
</dbReference>
<evidence type="ECO:0000256" key="2">
    <source>
        <dbReference type="ARBA" id="ARBA00022840"/>
    </source>
</evidence>
<evidence type="ECO:0000256" key="5">
    <source>
        <dbReference type="ARBA" id="ARBA00023163"/>
    </source>
</evidence>
<dbReference type="CDD" id="cd00009">
    <property type="entry name" value="AAA"/>
    <property type="match status" value="1"/>
</dbReference>
<feature type="region of interest" description="Disordered" evidence="6">
    <location>
        <begin position="401"/>
        <end position="425"/>
    </location>
</feature>
<dbReference type="PROSITE" id="PS00675">
    <property type="entry name" value="SIGMA54_INTERACT_1"/>
    <property type="match status" value="1"/>
</dbReference>
<dbReference type="InterPro" id="IPR002078">
    <property type="entry name" value="Sigma_54_int"/>
</dbReference>
<dbReference type="SUPFAM" id="SSF52540">
    <property type="entry name" value="P-loop containing nucleoside triphosphate hydrolases"/>
    <property type="match status" value="1"/>
</dbReference>
<feature type="domain" description="Sigma-54 factor interaction" evidence="7">
    <location>
        <begin position="162"/>
        <end position="391"/>
    </location>
</feature>
<dbReference type="InterPro" id="IPR025944">
    <property type="entry name" value="Sigma_54_int_dom_CS"/>
</dbReference>
<dbReference type="Pfam" id="PF25601">
    <property type="entry name" value="AAA_lid_14"/>
    <property type="match status" value="1"/>
</dbReference>
<dbReference type="Gene3D" id="3.40.50.300">
    <property type="entry name" value="P-loop containing nucleotide triphosphate hydrolases"/>
    <property type="match status" value="1"/>
</dbReference>
<dbReference type="Proteomes" id="UP001163687">
    <property type="component" value="Chromosome"/>
</dbReference>
<keyword evidence="2" id="KW-0067">ATP-binding</keyword>
<dbReference type="Gene3D" id="1.10.8.60">
    <property type="match status" value="1"/>
</dbReference>
<dbReference type="Pfam" id="PF02954">
    <property type="entry name" value="HTH_8"/>
    <property type="match status" value="1"/>
</dbReference>
<feature type="region of interest" description="Disordered" evidence="6">
    <location>
        <begin position="463"/>
        <end position="490"/>
    </location>
</feature>
<name>A0AA35CK57_9FIRM</name>
<evidence type="ECO:0000256" key="4">
    <source>
        <dbReference type="ARBA" id="ARBA00023125"/>
    </source>
</evidence>
<proteinExistence type="predicted"/>
<evidence type="ECO:0000313" key="8">
    <source>
        <dbReference type="EMBL" id="BDG59888.1"/>
    </source>
</evidence>
<keyword evidence="5" id="KW-0804">Transcription</keyword>
<keyword evidence="4" id="KW-0238">DNA-binding</keyword>
<dbReference type="GO" id="GO:0006355">
    <property type="term" value="P:regulation of DNA-templated transcription"/>
    <property type="evidence" value="ECO:0007669"/>
    <property type="project" value="InterPro"/>
</dbReference>
<sequence>MVRGGDLLGAAARGFAQLAEVVWGTPVVIVLADRRGRVVCQAGGEGGVGTRSLHLDPAWESVVRVLPRVLGEVENRTALWVEVGPEGAGWAVAALRDPGGEVAGVVGVQGRDGVTGRATAMCLAGIAARALAAVPGGAGAAAPVAATRPGRGAAARYTFDDLVGRSPAFLRAVGLARAASRVEANVLLEGESGTGKELFAQAIHRASRRGGGPFVAINCAAIPRELIASELFGYAAGAFTGARPGGNPGAFEAASGGTLFLDEVGEMPVDLQAALLRVLEERAVVRVGSRTPVPVDVRVIAATNRNLEQEVRRGRFRLDLFFRLNVIHIVLPPLRERREDIPLLVRHFLAGFAPPGALPSEPGPEVAAALAARDWPGNVRELRNVVERAVLLGGPNPSPDDFRLALGAGPGAGPSPEAGQRESERERLRAVLEATGGNRVRAAALLGIARSTLYRRMSRLGLAGEAGPRGPGVDFAARRVRRPDDVTGGR</sequence>
<evidence type="ECO:0000256" key="3">
    <source>
        <dbReference type="ARBA" id="ARBA00023015"/>
    </source>
</evidence>
<gene>
    <name evidence="8" type="ORF">caldi_09780</name>
</gene>
<dbReference type="PROSITE" id="PS50045">
    <property type="entry name" value="SIGMA54_INTERACT_4"/>
    <property type="match status" value="1"/>
</dbReference>
<dbReference type="InterPro" id="IPR002197">
    <property type="entry name" value="HTH_Fis"/>
</dbReference>
<dbReference type="Gene3D" id="1.10.10.60">
    <property type="entry name" value="Homeodomain-like"/>
    <property type="match status" value="1"/>
</dbReference>
<keyword evidence="1" id="KW-0547">Nucleotide-binding</keyword>
<keyword evidence="9" id="KW-1185">Reference proteome</keyword>
<dbReference type="SMART" id="SM00382">
    <property type="entry name" value="AAA"/>
    <property type="match status" value="1"/>
</dbReference>